<organism evidence="1">
    <name type="scientific">Leptospira borgpetersenii serovar Ballum</name>
    <dbReference type="NCBI Taxonomy" id="280505"/>
    <lineage>
        <taxon>Bacteria</taxon>
        <taxon>Pseudomonadati</taxon>
        <taxon>Spirochaetota</taxon>
        <taxon>Spirochaetia</taxon>
        <taxon>Leptospirales</taxon>
        <taxon>Leptospiraceae</taxon>
        <taxon>Leptospira</taxon>
    </lineage>
</organism>
<dbReference type="Proteomes" id="UP000058857">
    <property type="component" value="Chromosome 1"/>
</dbReference>
<reference evidence="1 2" key="1">
    <citation type="journal article" date="2015" name="PLoS Negl. Trop. Dis.">
        <title>Distribution of Plasmids in Distinct Leptospira Pathogenic Species.</title>
        <authorList>
            <person name="Wang Y."/>
            <person name="Zhuang X."/>
            <person name="Zhong Y."/>
            <person name="Zhang C."/>
            <person name="Zhang Y."/>
            <person name="Zeng L."/>
            <person name="Zhu Y."/>
            <person name="He P."/>
            <person name="Dong K."/>
            <person name="Pal U."/>
            <person name="Guo X."/>
            <person name="Qin J."/>
        </authorList>
    </citation>
    <scope>NUCLEOTIDE SEQUENCE [LARGE SCALE GENOMIC DNA]</scope>
    <source>
        <strain evidence="1 2">56604</strain>
    </source>
</reference>
<gene>
    <name evidence="1" type="ORF">LBBP_00796</name>
</gene>
<sequence>MGQNLISNSRFLRNLTLVYPEENFLKKLEKRLYFLSDI</sequence>
<protein>
    <submittedName>
        <fullName evidence="1">Uncharacterized protein</fullName>
    </submittedName>
</protein>
<evidence type="ECO:0000313" key="1">
    <source>
        <dbReference type="EMBL" id="ALO25124.1"/>
    </source>
</evidence>
<dbReference type="EMBL" id="CP012029">
    <property type="protein sequence ID" value="ALO25124.1"/>
    <property type="molecule type" value="Genomic_DNA"/>
</dbReference>
<evidence type="ECO:0000313" key="2">
    <source>
        <dbReference type="Proteomes" id="UP000058857"/>
    </source>
</evidence>
<dbReference type="AlphaFoldDB" id="A0A0S2IN81"/>
<proteinExistence type="predicted"/>
<accession>A0A0S2IN81</accession>
<name>A0A0S2IN81_LEPBO</name>
<dbReference type="PATRIC" id="fig|280505.15.peg.773"/>